<organism evidence="3 4">
    <name type="scientific">Durusdinium trenchii</name>
    <dbReference type="NCBI Taxonomy" id="1381693"/>
    <lineage>
        <taxon>Eukaryota</taxon>
        <taxon>Sar</taxon>
        <taxon>Alveolata</taxon>
        <taxon>Dinophyceae</taxon>
        <taxon>Suessiales</taxon>
        <taxon>Symbiodiniaceae</taxon>
        <taxon>Durusdinium</taxon>
    </lineage>
</organism>
<dbReference type="SUPFAM" id="SSF53850">
    <property type="entry name" value="Periplasmic binding protein-like II"/>
    <property type="match status" value="2"/>
</dbReference>
<proteinExistence type="predicted"/>
<reference evidence="3 4" key="1">
    <citation type="submission" date="2024-02" db="EMBL/GenBank/DDBJ databases">
        <authorList>
            <person name="Chen Y."/>
            <person name="Shah S."/>
            <person name="Dougan E. K."/>
            <person name="Thang M."/>
            <person name="Chan C."/>
        </authorList>
    </citation>
    <scope>NUCLEOTIDE SEQUENCE [LARGE SCALE GENOMIC DNA]</scope>
</reference>
<sequence length="333" mass="38196">MDRVVLPWLENLKRLGVQANYRSVDHAAFKERIDTYDFDITIYVLPQRDYPGQEIREYFHSGSRQMSGGRNLAGINDPVVDALVDKVLSAKSLPDYRAAVHALDRVLLWRHYIIPHWYLDYHRLAWWDKFGRPDRAMHTRVMKFLPRLLMATLLALPLFSHAADTQTYHALSMYGDVKYPADFQRFDYVNPDAPKRGSLKLFQPGAGHALQKEIPKGVPAAGLTSYIWDTLTVRSLDEPFTEYGLLAESMEMPADRSWIVFTLREQARFADGEPVRADDVVFTFNALTTQGSPFYAAYYGSVTSAEALDERRVKFTFAEQNNRELPLIIGQLP</sequence>
<comment type="caution">
    <text evidence="3">The sequence shown here is derived from an EMBL/GenBank/DDBJ whole genome shotgun (WGS) entry which is preliminary data.</text>
</comment>
<keyword evidence="1" id="KW-0732">Signal</keyword>
<dbReference type="Gene3D" id="3.10.105.10">
    <property type="entry name" value="Dipeptide-binding Protein, Domain 3"/>
    <property type="match status" value="1"/>
</dbReference>
<dbReference type="Gene3D" id="3.40.190.10">
    <property type="entry name" value="Periplasmic binding protein-like II"/>
    <property type="match status" value="1"/>
</dbReference>
<evidence type="ECO:0000313" key="4">
    <source>
        <dbReference type="Proteomes" id="UP001642464"/>
    </source>
</evidence>
<accession>A0ABP0P7C0</accession>
<gene>
    <name evidence="3" type="ORF">SCF082_LOCUS35483</name>
</gene>
<evidence type="ECO:0000256" key="1">
    <source>
        <dbReference type="ARBA" id="ARBA00022729"/>
    </source>
</evidence>
<keyword evidence="4" id="KW-1185">Reference proteome</keyword>
<protein>
    <submittedName>
        <fullName evidence="3">Binding protein BMEII0691</fullName>
    </submittedName>
</protein>
<dbReference type="Pfam" id="PF00496">
    <property type="entry name" value="SBP_bac_5"/>
    <property type="match status" value="1"/>
</dbReference>
<feature type="domain" description="Solute-binding protein family 5" evidence="2">
    <location>
        <begin position="244"/>
        <end position="328"/>
    </location>
</feature>
<name>A0ABP0P7C0_9DINO</name>
<dbReference type="EMBL" id="CAXAMM010033848">
    <property type="protein sequence ID" value="CAK9071938.1"/>
    <property type="molecule type" value="Genomic_DNA"/>
</dbReference>
<dbReference type="Proteomes" id="UP001642464">
    <property type="component" value="Unassembled WGS sequence"/>
</dbReference>
<evidence type="ECO:0000259" key="2">
    <source>
        <dbReference type="Pfam" id="PF00496"/>
    </source>
</evidence>
<dbReference type="PANTHER" id="PTHR30290">
    <property type="entry name" value="PERIPLASMIC BINDING COMPONENT OF ABC TRANSPORTER"/>
    <property type="match status" value="1"/>
</dbReference>
<feature type="non-terminal residue" evidence="3">
    <location>
        <position position="333"/>
    </location>
</feature>
<dbReference type="InterPro" id="IPR039424">
    <property type="entry name" value="SBP_5"/>
</dbReference>
<evidence type="ECO:0000313" key="3">
    <source>
        <dbReference type="EMBL" id="CAK9071938.1"/>
    </source>
</evidence>
<dbReference type="PANTHER" id="PTHR30290:SF64">
    <property type="entry name" value="ABC TRANSPORTER PERIPLASMIC BINDING PROTEIN"/>
    <property type="match status" value="1"/>
</dbReference>
<dbReference type="InterPro" id="IPR000914">
    <property type="entry name" value="SBP_5_dom"/>
</dbReference>